<comment type="caution">
    <text evidence="2">The sequence shown here is derived from an EMBL/GenBank/DDBJ whole genome shotgun (WGS) entry which is preliminary data.</text>
</comment>
<dbReference type="Proteomes" id="UP001632037">
    <property type="component" value="Unassembled WGS sequence"/>
</dbReference>
<keyword evidence="3" id="KW-1185">Reference proteome</keyword>
<dbReference type="AlphaFoldDB" id="A0ABD3ETL8"/>
<protein>
    <recommendedName>
        <fullName evidence="4">Bzip transcription factor</fullName>
    </recommendedName>
</protein>
<feature type="coiled-coil region" evidence="1">
    <location>
        <begin position="104"/>
        <end position="142"/>
    </location>
</feature>
<gene>
    <name evidence="2" type="ORF">V7S43_017649</name>
</gene>
<organism evidence="2 3">
    <name type="scientific">Phytophthora oleae</name>
    <dbReference type="NCBI Taxonomy" id="2107226"/>
    <lineage>
        <taxon>Eukaryota</taxon>
        <taxon>Sar</taxon>
        <taxon>Stramenopiles</taxon>
        <taxon>Oomycota</taxon>
        <taxon>Peronosporomycetes</taxon>
        <taxon>Peronosporales</taxon>
        <taxon>Peronosporaceae</taxon>
        <taxon>Phytophthora</taxon>
    </lineage>
</organism>
<evidence type="ECO:0008006" key="4">
    <source>
        <dbReference type="Google" id="ProtNLM"/>
    </source>
</evidence>
<name>A0ABD3ETL8_9STRA</name>
<proteinExistence type="predicted"/>
<accession>A0ABD3ETL8</accession>
<evidence type="ECO:0000256" key="1">
    <source>
        <dbReference type="SAM" id="Coils"/>
    </source>
</evidence>
<keyword evidence="1" id="KW-0175">Coiled coil</keyword>
<sequence>MNHYPLAPPPLGDSLVGQVRPRARAGRHDAQVAVPVRVATSRKSPLRPLYDRFKAAGDASPYLTGDSEPTKLRAEELRPNLEEKRKLKCPDSSVRRREQCRANQARYRARQRNAQDELEKTVEQFHAEVNTLKRRCRDLSSRERSSSQSPWIIVAEVLQLLESSFRSPWQTSVGQEMDRKTRQTLATLERSFAHDAAMGELQGVDALMEQLRLYSQSFGDARLKLHRIESVAPGVMTSRATLSVTVTEATLREVFPHLDSSKASKSLWQRLFDQRLVLEGSMTFLFDENSERVVRLDAKIDLVTPLLKVLENLQDVEVILQHTRISPECCILGHL</sequence>
<evidence type="ECO:0000313" key="2">
    <source>
        <dbReference type="EMBL" id="KAL3657511.1"/>
    </source>
</evidence>
<reference evidence="2 3" key="1">
    <citation type="submission" date="2024-09" db="EMBL/GenBank/DDBJ databases">
        <title>Genome sequencing and assembly of Phytophthora oleae, isolate VK10A, causative agent of rot of olive drupes.</title>
        <authorList>
            <person name="Conti Taguali S."/>
            <person name="Riolo M."/>
            <person name="La Spada F."/>
            <person name="Cacciola S.O."/>
            <person name="Dionisio G."/>
        </authorList>
    </citation>
    <scope>NUCLEOTIDE SEQUENCE [LARGE SCALE GENOMIC DNA]</scope>
    <source>
        <strain evidence="2 3">VK10A</strain>
    </source>
</reference>
<evidence type="ECO:0000313" key="3">
    <source>
        <dbReference type="Proteomes" id="UP001632037"/>
    </source>
</evidence>
<dbReference type="CDD" id="cd14686">
    <property type="entry name" value="bZIP"/>
    <property type="match status" value="1"/>
</dbReference>
<dbReference type="EMBL" id="JBIMZQ010000064">
    <property type="protein sequence ID" value="KAL3657511.1"/>
    <property type="molecule type" value="Genomic_DNA"/>
</dbReference>